<sequence>MAIATANANFFIDDHKAILSFVHRATRTHFGTGRIATVVTRNGQIIGKHILVIHTVVFLPVTTRIFINAAEANVWRQIFKIFAGQLAGFAAGATTRVDIKAVLRCHQLLLMPW</sequence>
<name>G9YBQ1_HAFAL</name>
<reference evidence="1 2" key="1">
    <citation type="submission" date="2011-08" db="EMBL/GenBank/DDBJ databases">
        <authorList>
            <person name="Weinstock G."/>
            <person name="Sodergren E."/>
            <person name="Clifton S."/>
            <person name="Fulton L."/>
            <person name="Fulton B."/>
            <person name="Courtney L."/>
            <person name="Fronick C."/>
            <person name="Harrison M."/>
            <person name="Strong C."/>
            <person name="Farmer C."/>
            <person name="Delahaunty K."/>
            <person name="Markovic C."/>
            <person name="Hall O."/>
            <person name="Minx P."/>
            <person name="Tomlinson C."/>
            <person name="Mitreva M."/>
            <person name="Hou S."/>
            <person name="Chen J."/>
            <person name="Wollam A."/>
            <person name="Pepin K.H."/>
            <person name="Johnson M."/>
            <person name="Bhonagiri V."/>
            <person name="Zhang X."/>
            <person name="Suruliraj S."/>
            <person name="Warren W."/>
            <person name="Chinwalla A."/>
            <person name="Mardis E.R."/>
            <person name="Wilson R.K."/>
        </authorList>
    </citation>
    <scope>NUCLEOTIDE SEQUENCE [LARGE SCALE GENOMIC DNA]</scope>
    <source>
        <strain evidence="1 2">ATCC 51873</strain>
    </source>
</reference>
<dbReference type="Proteomes" id="UP000005959">
    <property type="component" value="Unassembled WGS sequence"/>
</dbReference>
<dbReference type="AlphaFoldDB" id="G9YBQ1"/>
<accession>G9YBQ1</accession>
<dbReference type="EMBL" id="AGCI01000099">
    <property type="protein sequence ID" value="EHM38945.1"/>
    <property type="molecule type" value="Genomic_DNA"/>
</dbReference>
<dbReference type="HOGENOM" id="CLU_2129944_0_0_6"/>
<proteinExistence type="predicted"/>
<evidence type="ECO:0000313" key="2">
    <source>
        <dbReference type="Proteomes" id="UP000005959"/>
    </source>
</evidence>
<gene>
    <name evidence="1" type="ORF">HMPREF0454_04080</name>
</gene>
<protein>
    <submittedName>
        <fullName evidence="1">Uncharacterized protein</fullName>
    </submittedName>
</protein>
<evidence type="ECO:0000313" key="1">
    <source>
        <dbReference type="EMBL" id="EHM38945.1"/>
    </source>
</evidence>
<comment type="caution">
    <text evidence="1">The sequence shown here is derived from an EMBL/GenBank/DDBJ whole genome shotgun (WGS) entry which is preliminary data.</text>
</comment>
<organism evidence="1 2">
    <name type="scientific">Hafnia alvei ATCC 51873</name>
    <dbReference type="NCBI Taxonomy" id="1002364"/>
    <lineage>
        <taxon>Bacteria</taxon>
        <taxon>Pseudomonadati</taxon>
        <taxon>Pseudomonadota</taxon>
        <taxon>Gammaproteobacteria</taxon>
        <taxon>Enterobacterales</taxon>
        <taxon>Hafniaceae</taxon>
        <taxon>Hafnia</taxon>
    </lineage>
</organism>